<proteinExistence type="predicted"/>
<sequence length="88" mass="10512">MTILNTAFKPFGIFQLSVRNNCPWHRSNFRPAYFPFNLKDKLRFRTVDAYASKPGGKELLMRRILREQPFLGWQYKTKPKQTKLSFPM</sequence>
<organism evidence="1 2">
    <name type="scientific">Panagrolaimus sp. JU765</name>
    <dbReference type="NCBI Taxonomy" id="591449"/>
    <lineage>
        <taxon>Eukaryota</taxon>
        <taxon>Metazoa</taxon>
        <taxon>Ecdysozoa</taxon>
        <taxon>Nematoda</taxon>
        <taxon>Chromadorea</taxon>
        <taxon>Rhabditida</taxon>
        <taxon>Tylenchina</taxon>
        <taxon>Panagrolaimomorpha</taxon>
        <taxon>Panagrolaimoidea</taxon>
        <taxon>Panagrolaimidae</taxon>
        <taxon>Panagrolaimus</taxon>
    </lineage>
</organism>
<accession>A0AC34RKI7</accession>
<evidence type="ECO:0000313" key="1">
    <source>
        <dbReference type="Proteomes" id="UP000887576"/>
    </source>
</evidence>
<reference evidence="2" key="1">
    <citation type="submission" date="2022-11" db="UniProtKB">
        <authorList>
            <consortium name="WormBaseParasite"/>
        </authorList>
    </citation>
    <scope>IDENTIFICATION</scope>
</reference>
<dbReference type="Proteomes" id="UP000887576">
    <property type="component" value="Unplaced"/>
</dbReference>
<dbReference type="WBParaSite" id="JU765_v2.g782.t1">
    <property type="protein sequence ID" value="JU765_v2.g782.t1"/>
    <property type="gene ID" value="JU765_v2.g782"/>
</dbReference>
<evidence type="ECO:0000313" key="2">
    <source>
        <dbReference type="WBParaSite" id="JU765_v2.g782.t1"/>
    </source>
</evidence>
<name>A0AC34RKI7_9BILA</name>
<protein>
    <submittedName>
        <fullName evidence="2">Uncharacterized protein</fullName>
    </submittedName>
</protein>